<feature type="region of interest" description="Disordered" evidence="1">
    <location>
        <begin position="56"/>
        <end position="76"/>
    </location>
</feature>
<proteinExistence type="predicted"/>
<dbReference type="EMBL" id="JAPNKA010000001">
    <property type="protein sequence ID" value="MCY1080753.1"/>
    <property type="molecule type" value="Genomic_DNA"/>
</dbReference>
<gene>
    <name evidence="2" type="ORF">OV287_40545</name>
</gene>
<organism evidence="2 3">
    <name type="scientific">Archangium lansingense</name>
    <dbReference type="NCBI Taxonomy" id="2995310"/>
    <lineage>
        <taxon>Bacteria</taxon>
        <taxon>Pseudomonadati</taxon>
        <taxon>Myxococcota</taxon>
        <taxon>Myxococcia</taxon>
        <taxon>Myxococcales</taxon>
        <taxon>Cystobacterineae</taxon>
        <taxon>Archangiaceae</taxon>
        <taxon>Archangium</taxon>
    </lineage>
</organism>
<dbReference type="Proteomes" id="UP001207654">
    <property type="component" value="Unassembled WGS sequence"/>
</dbReference>
<evidence type="ECO:0000313" key="2">
    <source>
        <dbReference type="EMBL" id="MCY1080753.1"/>
    </source>
</evidence>
<dbReference type="RefSeq" id="WP_267539389.1">
    <property type="nucleotide sequence ID" value="NZ_JAPNKA010000001.1"/>
</dbReference>
<name>A0ABT4AGE4_9BACT</name>
<feature type="compositionally biased region" description="Polar residues" evidence="1">
    <location>
        <begin position="64"/>
        <end position="76"/>
    </location>
</feature>
<evidence type="ECO:0000256" key="1">
    <source>
        <dbReference type="SAM" id="MobiDB-lite"/>
    </source>
</evidence>
<protein>
    <submittedName>
        <fullName evidence="2">Uncharacterized protein</fullName>
    </submittedName>
</protein>
<evidence type="ECO:0000313" key="3">
    <source>
        <dbReference type="Proteomes" id="UP001207654"/>
    </source>
</evidence>
<keyword evidence="3" id="KW-1185">Reference proteome</keyword>
<comment type="caution">
    <text evidence="2">The sequence shown here is derived from an EMBL/GenBank/DDBJ whole genome shotgun (WGS) entry which is preliminary data.</text>
</comment>
<sequence length="316" mass="35959">MAINPEKTHQAVIVVSYANWTSSQATEHRIVRMGHVNPWQGWASDNRLETTWNSIPQGKPSGTKPFQTEETPVNSGTGKMELKWTVWDNTSKLTNIEVELYSVMRAEKRYIGEGFTKLASKYVRTLQRGAASIDIENCGVDSFFWRDRDQSCVFCESKFTGNVAKFESWKQDRRRVWQLMGRYQADGRRCRQMSWAWIRDRAKKALLKPVGLDGLTTDQKASSVEQSVRMLQAAKNRRGRRVVNIFGAAQVPVYPGIYLVVLGEGATPSVNELSIEWPFPQEPQEFIELGEDFDNWLQTQASHDSEPAPSSIILPP</sequence>
<reference evidence="2 3" key="1">
    <citation type="submission" date="2022-11" db="EMBL/GenBank/DDBJ databases">
        <title>Minimal conservation of predation-associated metabolite biosynthetic gene clusters underscores biosynthetic potential of Myxococcota including descriptions for ten novel species: Archangium lansinium sp. nov., Myxococcus landrumus sp. nov., Nannocystis bai.</title>
        <authorList>
            <person name="Ahearne A."/>
            <person name="Stevens C."/>
            <person name="Phillips K."/>
        </authorList>
    </citation>
    <scope>NUCLEOTIDE SEQUENCE [LARGE SCALE GENOMIC DNA]</scope>
    <source>
        <strain evidence="2 3">MIWBW</strain>
    </source>
</reference>
<accession>A0ABT4AGE4</accession>